<reference evidence="9" key="1">
    <citation type="submission" date="2017-06" db="EMBL/GenBank/DDBJ databases">
        <authorList>
            <person name="Varghese N."/>
            <person name="Submissions S."/>
        </authorList>
    </citation>
    <scope>NUCLEOTIDE SEQUENCE [LARGE SCALE GENOMIC DNA]</scope>
    <source>
        <strain evidence="9">DSM 28041</strain>
    </source>
</reference>
<keyword evidence="4 6" id="KW-1133">Transmembrane helix</keyword>
<dbReference type="EMBL" id="FZNS01000007">
    <property type="protein sequence ID" value="SNR81006.1"/>
    <property type="molecule type" value="Genomic_DNA"/>
</dbReference>
<feature type="transmembrane region" description="Helical" evidence="6">
    <location>
        <begin position="267"/>
        <end position="285"/>
    </location>
</feature>
<dbReference type="GO" id="GO:0005886">
    <property type="term" value="C:plasma membrane"/>
    <property type="evidence" value="ECO:0007669"/>
    <property type="project" value="UniProtKB-SubCell"/>
</dbReference>
<evidence type="ECO:0000256" key="5">
    <source>
        <dbReference type="ARBA" id="ARBA00023136"/>
    </source>
</evidence>
<dbReference type="GO" id="GO:0022857">
    <property type="term" value="F:transmembrane transporter activity"/>
    <property type="evidence" value="ECO:0007669"/>
    <property type="project" value="InterPro"/>
</dbReference>
<evidence type="ECO:0000259" key="7">
    <source>
        <dbReference type="PROSITE" id="PS50850"/>
    </source>
</evidence>
<feature type="transmembrane region" description="Helical" evidence="6">
    <location>
        <begin position="291"/>
        <end position="310"/>
    </location>
</feature>
<feature type="transmembrane region" description="Helical" evidence="6">
    <location>
        <begin position="70"/>
        <end position="90"/>
    </location>
</feature>
<dbReference type="InterPro" id="IPR050189">
    <property type="entry name" value="MFS_Efflux_Transporters"/>
</dbReference>
<comment type="subcellular location">
    <subcellularLocation>
        <location evidence="1">Cell membrane</location>
        <topology evidence="1">Multi-pass membrane protein</topology>
    </subcellularLocation>
</comment>
<dbReference type="Proteomes" id="UP000198310">
    <property type="component" value="Unassembled WGS sequence"/>
</dbReference>
<feature type="transmembrane region" description="Helical" evidence="6">
    <location>
        <begin position="128"/>
        <end position="150"/>
    </location>
</feature>
<evidence type="ECO:0000256" key="3">
    <source>
        <dbReference type="ARBA" id="ARBA00022692"/>
    </source>
</evidence>
<dbReference type="PANTHER" id="PTHR43124">
    <property type="entry name" value="PURINE EFFLUX PUMP PBUE"/>
    <property type="match status" value="1"/>
</dbReference>
<feature type="transmembrane region" description="Helical" evidence="6">
    <location>
        <begin position="331"/>
        <end position="353"/>
    </location>
</feature>
<dbReference type="Pfam" id="PF07690">
    <property type="entry name" value="MFS_1"/>
    <property type="match status" value="1"/>
</dbReference>
<feature type="transmembrane region" description="Helical" evidence="6">
    <location>
        <begin position="236"/>
        <end position="255"/>
    </location>
</feature>
<evidence type="ECO:0000256" key="6">
    <source>
        <dbReference type="SAM" id="Phobius"/>
    </source>
</evidence>
<feature type="domain" description="Major facilitator superfamily (MFS) profile" evidence="7">
    <location>
        <begin position="4"/>
        <end position="380"/>
    </location>
</feature>
<keyword evidence="5 6" id="KW-0472">Membrane</keyword>
<dbReference type="AlphaFoldDB" id="A0A238ZBU9"/>
<keyword evidence="9" id="KW-1185">Reference proteome</keyword>
<feature type="transmembrane region" description="Helical" evidence="6">
    <location>
        <begin position="156"/>
        <end position="181"/>
    </location>
</feature>
<dbReference type="PANTHER" id="PTHR43124:SF6">
    <property type="entry name" value="TRANSPORTER ARAJ-RELATED"/>
    <property type="match status" value="1"/>
</dbReference>
<evidence type="ECO:0000313" key="8">
    <source>
        <dbReference type="EMBL" id="SNR81006.1"/>
    </source>
</evidence>
<dbReference type="InterPro" id="IPR020846">
    <property type="entry name" value="MFS_dom"/>
</dbReference>
<proteinExistence type="predicted"/>
<keyword evidence="2" id="KW-1003">Cell membrane</keyword>
<evidence type="ECO:0000313" key="9">
    <source>
        <dbReference type="Proteomes" id="UP000198310"/>
    </source>
</evidence>
<dbReference type="InterPro" id="IPR011701">
    <property type="entry name" value="MFS"/>
</dbReference>
<organism evidence="8 9">
    <name type="scientific">Hymenobacter mucosus</name>
    <dbReference type="NCBI Taxonomy" id="1411120"/>
    <lineage>
        <taxon>Bacteria</taxon>
        <taxon>Pseudomonadati</taxon>
        <taxon>Bacteroidota</taxon>
        <taxon>Cytophagia</taxon>
        <taxon>Cytophagales</taxon>
        <taxon>Hymenobacteraceae</taxon>
        <taxon>Hymenobacter</taxon>
    </lineage>
</organism>
<dbReference type="CDD" id="cd17324">
    <property type="entry name" value="MFS_NepI_like"/>
    <property type="match status" value="1"/>
</dbReference>
<feature type="transmembrane region" description="Helical" evidence="6">
    <location>
        <begin position="40"/>
        <end position="58"/>
    </location>
</feature>
<feature type="transmembrane region" description="Helical" evidence="6">
    <location>
        <begin position="359"/>
        <end position="376"/>
    </location>
</feature>
<name>A0A238ZBU9_9BACT</name>
<feature type="transmembrane region" description="Helical" evidence="6">
    <location>
        <begin position="102"/>
        <end position="121"/>
    </location>
</feature>
<evidence type="ECO:0000256" key="1">
    <source>
        <dbReference type="ARBA" id="ARBA00004651"/>
    </source>
</evidence>
<evidence type="ECO:0000256" key="2">
    <source>
        <dbReference type="ARBA" id="ARBA00022475"/>
    </source>
</evidence>
<gene>
    <name evidence="8" type="ORF">SAMN06269173_107109</name>
</gene>
<feature type="transmembrane region" description="Helical" evidence="6">
    <location>
        <begin position="202"/>
        <end position="224"/>
    </location>
</feature>
<protein>
    <submittedName>
        <fullName evidence="8">MFS transporter, DHA1 family, arabinose polymer transporter</fullName>
    </submittedName>
</protein>
<dbReference type="Gene3D" id="1.20.1250.20">
    <property type="entry name" value="MFS general substrate transporter like domains"/>
    <property type="match status" value="2"/>
</dbReference>
<dbReference type="SUPFAM" id="SSF103473">
    <property type="entry name" value="MFS general substrate transporter"/>
    <property type="match status" value="1"/>
</dbReference>
<dbReference type="RefSeq" id="WP_089333471.1">
    <property type="nucleotide sequence ID" value="NZ_FZNS01000007.1"/>
</dbReference>
<dbReference type="PROSITE" id="PS50850">
    <property type="entry name" value="MFS"/>
    <property type="match status" value="1"/>
</dbReference>
<accession>A0A238ZBU9</accession>
<sequence>MNKHLLPLSLGGLAIGTTEFVMMGLLPYIARDFDVSIPQAGYGISAYALGVVIGAPLLTELGRNLAPKKLLLLLMLLFTVCNTLSAFAPSNTVLCLTRLLSGLPHGAFFGVGSVVASRLAAEGKQAQAISVMFAGLTIANLLTVPLGTFVGQHYSWRYALGGLGGVGLLTLLAIYFFLPALPAQRVGSHSAELALIKKADTWLIILITAIGTGGLFCWVSYIAPLMTEVSRFPAHYVPYIMMLVGLGMFVGNLVGGKLADRVAPVQACLVLLLAMAGALVVIFFVSENQILSLLMTFVAGCCSLALAAPIQILMINSSKGAEMLGASITQAAFNMGNALGAFLGGLPLAAGYGYTSPELVGVGMALAGSGFAYVLLSRSRRIEPAPAPVPVG</sequence>
<evidence type="ECO:0000256" key="4">
    <source>
        <dbReference type="ARBA" id="ARBA00022989"/>
    </source>
</evidence>
<dbReference type="InterPro" id="IPR036259">
    <property type="entry name" value="MFS_trans_sf"/>
</dbReference>
<keyword evidence="3 6" id="KW-0812">Transmembrane</keyword>